<keyword evidence="2" id="KW-0677">Repeat</keyword>
<evidence type="ECO:0000259" key="7">
    <source>
        <dbReference type="PROSITE" id="PS50923"/>
    </source>
</evidence>
<feature type="transmembrane region" description="Helical" evidence="6">
    <location>
        <begin position="88"/>
        <end position="109"/>
    </location>
</feature>
<dbReference type="PANTHER" id="PTHR45656">
    <property type="entry name" value="PROTEIN CBR-CLEC-78"/>
    <property type="match status" value="1"/>
</dbReference>
<keyword evidence="1" id="KW-0732">Signal</keyword>
<feature type="domain" description="Sushi" evidence="7">
    <location>
        <begin position="16"/>
        <end position="74"/>
    </location>
</feature>
<protein>
    <submittedName>
        <fullName evidence="8">IF2-like protein</fullName>
    </submittedName>
</protein>
<keyword evidence="4" id="KW-0768">Sushi</keyword>
<evidence type="ECO:0000256" key="3">
    <source>
        <dbReference type="ARBA" id="ARBA00023157"/>
    </source>
</evidence>
<feature type="compositionally biased region" description="Basic and acidic residues" evidence="5">
    <location>
        <begin position="164"/>
        <end position="197"/>
    </location>
</feature>
<dbReference type="Proteomes" id="UP001164746">
    <property type="component" value="Chromosome 1"/>
</dbReference>
<dbReference type="Gene3D" id="2.10.70.10">
    <property type="entry name" value="Complement Module, domain 1"/>
    <property type="match status" value="1"/>
</dbReference>
<proteinExistence type="predicted"/>
<evidence type="ECO:0000256" key="2">
    <source>
        <dbReference type="ARBA" id="ARBA00022737"/>
    </source>
</evidence>
<reference evidence="8" key="1">
    <citation type="submission" date="2022-11" db="EMBL/GenBank/DDBJ databases">
        <title>Centuries of genome instability and evolution in soft-shell clam transmissible cancer (bioRxiv).</title>
        <authorList>
            <person name="Hart S.F.M."/>
            <person name="Yonemitsu M.A."/>
            <person name="Giersch R.M."/>
            <person name="Beal B.F."/>
            <person name="Arriagada G."/>
            <person name="Davis B.W."/>
            <person name="Ostrander E.A."/>
            <person name="Goff S.P."/>
            <person name="Metzger M.J."/>
        </authorList>
    </citation>
    <scope>NUCLEOTIDE SEQUENCE</scope>
    <source>
        <strain evidence="8">MELC-2E11</strain>
        <tissue evidence="8">Siphon/mantle</tissue>
    </source>
</reference>
<feature type="compositionally biased region" description="Basic and acidic residues" evidence="5">
    <location>
        <begin position="260"/>
        <end position="276"/>
    </location>
</feature>
<comment type="caution">
    <text evidence="4">Lacks conserved residue(s) required for the propagation of feature annotation.</text>
</comment>
<organism evidence="8 9">
    <name type="scientific">Mya arenaria</name>
    <name type="common">Soft-shell clam</name>
    <dbReference type="NCBI Taxonomy" id="6604"/>
    <lineage>
        <taxon>Eukaryota</taxon>
        <taxon>Metazoa</taxon>
        <taxon>Spiralia</taxon>
        <taxon>Lophotrochozoa</taxon>
        <taxon>Mollusca</taxon>
        <taxon>Bivalvia</taxon>
        <taxon>Autobranchia</taxon>
        <taxon>Heteroconchia</taxon>
        <taxon>Euheterodonta</taxon>
        <taxon>Imparidentia</taxon>
        <taxon>Neoheterodontei</taxon>
        <taxon>Myida</taxon>
        <taxon>Myoidea</taxon>
        <taxon>Myidae</taxon>
        <taxon>Mya</taxon>
    </lineage>
</organism>
<dbReference type="SUPFAM" id="SSF57535">
    <property type="entry name" value="Complement control module/SCR domain"/>
    <property type="match status" value="1"/>
</dbReference>
<dbReference type="InterPro" id="IPR051277">
    <property type="entry name" value="SEZ6_CSMD_C4BPB_Regulators"/>
</dbReference>
<dbReference type="SMART" id="SM00032">
    <property type="entry name" value="CCP"/>
    <property type="match status" value="1"/>
</dbReference>
<evidence type="ECO:0000256" key="1">
    <source>
        <dbReference type="ARBA" id="ARBA00022729"/>
    </source>
</evidence>
<keyword evidence="6" id="KW-0472">Membrane</keyword>
<dbReference type="PANTHER" id="PTHR45656:SF4">
    <property type="entry name" value="PROTEIN CBR-CLEC-78"/>
    <property type="match status" value="1"/>
</dbReference>
<dbReference type="CDD" id="cd00033">
    <property type="entry name" value="CCP"/>
    <property type="match status" value="1"/>
</dbReference>
<dbReference type="Pfam" id="PF00084">
    <property type="entry name" value="Sushi"/>
    <property type="match status" value="1"/>
</dbReference>
<feature type="compositionally biased region" description="Basic and acidic residues" evidence="5">
    <location>
        <begin position="463"/>
        <end position="472"/>
    </location>
</feature>
<keyword evidence="9" id="KW-1185">Reference proteome</keyword>
<evidence type="ECO:0000256" key="6">
    <source>
        <dbReference type="SAM" id="Phobius"/>
    </source>
</evidence>
<name>A0ABY7DHN5_MYAAR</name>
<sequence>MKTSLPADCMSWCIVADCPDLGPLDHGNYLNVSNYRHGTNVKFTCDEGYRLVGMNTSTCGDFKTWSTPVPVCEEVKVFVSAGWRNATVVQAPFIVILLFILILMVFYIVRLRMRHTPKDEERAVNGAAFNAVKSAVISVDEHNETEIRSNSLKSNRSGDSGIESSRESRTVSEERGGDIGRVLDTERDTLSGRDTHGPLRIGAASELNIEQNGGIGSAPSTQRAESEPSMESNAPTKSCDTGESSTGELPTGERPTGKRPTGERPTGERRTGERPTGECPTGGRPTGERLNGDKGQFMYIDYSTNVKNVEIHVKSNTRHNHETYNYKSGDNNSSSLAYKSNNDSNNVKSNNTDTDNDNVGPRNSEIAAAPTDASSCTGRNSPQTGNVDLDRAAKKQFQEDIKFGTPETNLTTDGIQPEEQGGPFEVITNVEDSYHGVCSPTQLNVRLSDASAVPGDNATDPDNSEREPLLTS</sequence>
<feature type="disulfide bond" evidence="4">
    <location>
        <begin position="45"/>
        <end position="72"/>
    </location>
</feature>
<feature type="region of interest" description="Disordered" evidence="5">
    <location>
        <begin position="143"/>
        <end position="294"/>
    </location>
</feature>
<accession>A0ABY7DHN5</accession>
<evidence type="ECO:0000313" key="8">
    <source>
        <dbReference type="EMBL" id="WAQ94520.1"/>
    </source>
</evidence>
<evidence type="ECO:0000313" key="9">
    <source>
        <dbReference type="Proteomes" id="UP001164746"/>
    </source>
</evidence>
<feature type="compositionally biased region" description="Polar residues" evidence="5">
    <location>
        <begin position="218"/>
        <end position="248"/>
    </location>
</feature>
<feature type="compositionally biased region" description="Polar residues" evidence="5">
    <location>
        <begin position="325"/>
        <end position="338"/>
    </location>
</feature>
<feature type="compositionally biased region" description="Polar residues" evidence="5">
    <location>
        <begin position="148"/>
        <end position="158"/>
    </location>
</feature>
<keyword evidence="6" id="KW-0812">Transmembrane</keyword>
<gene>
    <name evidence="8" type="ORF">MAR_006991</name>
</gene>
<dbReference type="PROSITE" id="PS50923">
    <property type="entry name" value="SUSHI"/>
    <property type="match status" value="1"/>
</dbReference>
<feature type="region of interest" description="Disordered" evidence="5">
    <location>
        <begin position="448"/>
        <end position="472"/>
    </location>
</feature>
<evidence type="ECO:0000256" key="5">
    <source>
        <dbReference type="SAM" id="MobiDB-lite"/>
    </source>
</evidence>
<dbReference type="EMBL" id="CP111012">
    <property type="protein sequence ID" value="WAQ94520.1"/>
    <property type="molecule type" value="Genomic_DNA"/>
</dbReference>
<dbReference type="InterPro" id="IPR000436">
    <property type="entry name" value="Sushi_SCR_CCP_dom"/>
</dbReference>
<dbReference type="InterPro" id="IPR035976">
    <property type="entry name" value="Sushi/SCR/CCP_sf"/>
</dbReference>
<feature type="compositionally biased region" description="Low complexity" evidence="5">
    <location>
        <begin position="339"/>
        <end position="359"/>
    </location>
</feature>
<feature type="compositionally biased region" description="Polar residues" evidence="5">
    <location>
        <begin position="372"/>
        <end position="385"/>
    </location>
</feature>
<evidence type="ECO:0000256" key="4">
    <source>
        <dbReference type="PROSITE-ProRule" id="PRU00302"/>
    </source>
</evidence>
<keyword evidence="3 4" id="KW-1015">Disulfide bond</keyword>
<keyword evidence="6" id="KW-1133">Transmembrane helix</keyword>
<feature type="region of interest" description="Disordered" evidence="5">
    <location>
        <begin position="316"/>
        <end position="385"/>
    </location>
</feature>